<organism evidence="3">
    <name type="scientific">Bemisia tabaci negevirus 1</name>
    <dbReference type="NCBI Taxonomy" id="2840074"/>
    <lineage>
        <taxon>Viruses</taxon>
        <taxon>Riboviria</taxon>
        <taxon>Negevirus</taxon>
    </lineage>
</organism>
<reference evidence="3" key="1">
    <citation type="submission" date="2020-11" db="EMBL/GenBank/DDBJ databases">
        <authorList>
            <person name="Huang H.-J."/>
            <person name="Li J.-M."/>
        </authorList>
    </citation>
    <scope>NUCLEOTIDE SEQUENCE</scope>
    <source>
        <strain evidence="3">HU-N1</strain>
    </source>
</reference>
<feature type="transmembrane region" description="Helical" evidence="1">
    <location>
        <begin position="346"/>
        <end position="368"/>
    </location>
</feature>
<dbReference type="InterPro" id="IPR032433">
    <property type="entry name" value="DiSB-ORF2_chro"/>
</dbReference>
<keyword evidence="1" id="KW-1133">Transmembrane helix</keyword>
<name>A0A8E8FTR4_9VIRU</name>
<feature type="transmembrane region" description="Helical" evidence="1">
    <location>
        <begin position="388"/>
        <end position="412"/>
    </location>
</feature>
<evidence type="ECO:0000259" key="2">
    <source>
        <dbReference type="Pfam" id="PF16506"/>
    </source>
</evidence>
<evidence type="ECO:0000313" key="3">
    <source>
        <dbReference type="EMBL" id="QWC36479.1"/>
    </source>
</evidence>
<accession>A0A8E8FTR4</accession>
<dbReference type="Pfam" id="PF16506">
    <property type="entry name" value="DiSB-ORF2_chro"/>
    <property type="match status" value="1"/>
</dbReference>
<keyword evidence="1" id="KW-0472">Membrane</keyword>
<protein>
    <submittedName>
        <fullName evidence="3">ORF2</fullName>
    </submittedName>
</protein>
<sequence>MVLMQWVITLIVLNTITCQIPFRRFVKSNSYYSKSLAKHVENNCGLEPVPHHKPIMQFDLDCQRAIAHTIFQQAKCMLPVGCIKAEQYEYKNDWFDSDVTLCMGYRSVSTRGLRFFKFTHTHKWEKYDLQKFDLDTCDFHMPNHSTVTFTYDVENNFYMIRDADGRYGLISKMCLGPRTQKHTYDKEKVCFNEAGRGVLDCSIHMYESFYDLLYQSNMVLRIKNVDTTVYYDCAPAGEVDSRQHDYYYGEWSTYGYVILYYSHHKLNSGTSPFYLREFPPEQVNTVSNCLQVHQVSLNPFNYVMFGISHLLTEIKDYIAHALSSLVSAIQNYSYELFHSYTKAMKYLLNELLLEILSIINFYFTEILVPILGPSNIEDFLNCLLALPIFYLLTTKFVFSCLLCFLLYIILLLY</sequence>
<keyword evidence="1" id="KW-0812">Transmembrane</keyword>
<reference evidence="3" key="2">
    <citation type="journal article" date="2021" name="NPJ Biofilms Microbiomes">
        <title>Diversity and infectivity of the RNA virome among different cryptic species of an agriculturally important insect vector: whitefly Bemisia tabaci.</title>
        <authorList>
            <person name="Huang H.J."/>
            <person name="Ye Z.X."/>
            <person name="Wang X."/>
            <person name="Yan X.T."/>
            <person name="Zhang Y."/>
            <person name="He Y.J."/>
            <person name="Qi Y.H."/>
            <person name="Zhang X.D."/>
            <person name="Zhuo J.C."/>
            <person name="Lu G."/>
            <person name="Lu J.B."/>
            <person name="Mao Q.Z."/>
            <person name="Sun Z.T."/>
            <person name="Yan F."/>
            <person name="Chen J.P."/>
            <person name="Zhang C.X."/>
            <person name="Li J.M."/>
        </authorList>
    </citation>
    <scope>NUCLEOTIDE SEQUENCE</scope>
    <source>
        <strain evidence="3">HU-N1</strain>
    </source>
</reference>
<evidence type="ECO:0000256" key="1">
    <source>
        <dbReference type="SAM" id="Phobius"/>
    </source>
</evidence>
<proteinExistence type="predicted"/>
<dbReference type="EMBL" id="MW256675">
    <property type="protein sequence ID" value="QWC36479.1"/>
    <property type="molecule type" value="Genomic_RNA"/>
</dbReference>
<feature type="domain" description="Putative virion glycoprotein N-terminal" evidence="2">
    <location>
        <begin position="62"/>
        <end position="331"/>
    </location>
</feature>